<gene>
    <name evidence="10" type="primary">flgF</name>
    <name evidence="10" type="ORF">C9J12_15760</name>
</gene>
<proteinExistence type="inferred from homology"/>
<dbReference type="Pfam" id="PF22692">
    <property type="entry name" value="LlgE_F_G_D1"/>
    <property type="match status" value="1"/>
</dbReference>
<feature type="domain" description="Flagellar basal body rod protein N-terminal" evidence="7">
    <location>
        <begin position="7"/>
        <end position="35"/>
    </location>
</feature>
<dbReference type="InterPro" id="IPR020013">
    <property type="entry name" value="Flagellar_FlgE/F/G"/>
</dbReference>
<evidence type="ECO:0000256" key="6">
    <source>
        <dbReference type="RuleBase" id="RU362116"/>
    </source>
</evidence>
<keyword evidence="3 6" id="KW-0975">Bacterial flagellum</keyword>
<organism evidence="10 11">
    <name type="scientific">Photobacterium frigidiphilum</name>
    <dbReference type="NCBI Taxonomy" id="264736"/>
    <lineage>
        <taxon>Bacteria</taxon>
        <taxon>Pseudomonadati</taxon>
        <taxon>Pseudomonadota</taxon>
        <taxon>Gammaproteobacteria</taxon>
        <taxon>Vibrionales</taxon>
        <taxon>Vibrionaceae</taxon>
        <taxon>Photobacterium</taxon>
    </lineage>
</organism>
<comment type="caution">
    <text evidence="10">The sequence shown here is derived from an EMBL/GenBank/DDBJ whole genome shotgun (WGS) entry which is preliminary data.</text>
</comment>
<dbReference type="InterPro" id="IPR001444">
    <property type="entry name" value="Flag_bb_rod_N"/>
</dbReference>
<evidence type="ECO:0000256" key="4">
    <source>
        <dbReference type="ARBA" id="ARBA00038560"/>
    </source>
</evidence>
<protein>
    <recommendedName>
        <fullName evidence="5 6">Flagellar basal-body rod protein FlgF</fullName>
    </recommendedName>
</protein>
<keyword evidence="11" id="KW-1185">Reference proteome</keyword>
<dbReference type="SUPFAM" id="SSF117143">
    <property type="entry name" value="Flagellar hook protein flgE"/>
    <property type="match status" value="1"/>
</dbReference>
<evidence type="ECO:0000259" key="8">
    <source>
        <dbReference type="Pfam" id="PF06429"/>
    </source>
</evidence>
<evidence type="ECO:0000313" key="11">
    <source>
        <dbReference type="Proteomes" id="UP000240987"/>
    </source>
</evidence>
<dbReference type="GO" id="GO:0030694">
    <property type="term" value="C:bacterial-type flagellum basal body, rod"/>
    <property type="evidence" value="ECO:0007669"/>
    <property type="project" value="UniProtKB-UniRule"/>
</dbReference>
<comment type="subcellular location">
    <subcellularLocation>
        <location evidence="1 6">Bacterial flagellum basal body</location>
    </subcellularLocation>
</comment>
<evidence type="ECO:0000259" key="9">
    <source>
        <dbReference type="Pfam" id="PF22692"/>
    </source>
</evidence>
<accession>A0A2T3JE75</accession>
<dbReference type="Proteomes" id="UP000240987">
    <property type="component" value="Unassembled WGS sequence"/>
</dbReference>
<keyword evidence="10" id="KW-0969">Cilium</keyword>
<name>A0A2T3JE75_9GAMM</name>
<evidence type="ECO:0000313" key="10">
    <source>
        <dbReference type="EMBL" id="PSU47184.1"/>
    </source>
</evidence>
<dbReference type="InterPro" id="IPR053967">
    <property type="entry name" value="LlgE_F_G-like_D1"/>
</dbReference>
<evidence type="ECO:0000256" key="2">
    <source>
        <dbReference type="ARBA" id="ARBA00009677"/>
    </source>
</evidence>
<dbReference type="Pfam" id="PF00460">
    <property type="entry name" value="Flg_bb_rod"/>
    <property type="match status" value="1"/>
</dbReference>
<keyword evidence="10" id="KW-0966">Cell projection</keyword>
<dbReference type="NCBIfam" id="TIGR03506">
    <property type="entry name" value="FlgEFG_subfam"/>
    <property type="match status" value="1"/>
</dbReference>
<evidence type="ECO:0000259" key="7">
    <source>
        <dbReference type="Pfam" id="PF00460"/>
    </source>
</evidence>
<dbReference type="RefSeq" id="WP_107243592.1">
    <property type="nucleotide sequence ID" value="NZ_PYMJ01000016.1"/>
</dbReference>
<dbReference type="InterPro" id="IPR037925">
    <property type="entry name" value="FlgE/F/G-like"/>
</dbReference>
<evidence type="ECO:0000256" key="3">
    <source>
        <dbReference type="ARBA" id="ARBA00023143"/>
    </source>
</evidence>
<dbReference type="Pfam" id="PF06429">
    <property type="entry name" value="Flg_bbr_C"/>
    <property type="match status" value="1"/>
</dbReference>
<evidence type="ECO:0000256" key="1">
    <source>
        <dbReference type="ARBA" id="ARBA00004117"/>
    </source>
</evidence>
<dbReference type="EMBL" id="PYMJ01000016">
    <property type="protein sequence ID" value="PSU47184.1"/>
    <property type="molecule type" value="Genomic_DNA"/>
</dbReference>
<dbReference type="InterPro" id="IPR012836">
    <property type="entry name" value="FlgF"/>
</dbReference>
<dbReference type="NCBIfam" id="NF009280">
    <property type="entry name" value="PRK12640.1"/>
    <property type="match status" value="1"/>
</dbReference>
<dbReference type="OrthoDB" id="9804559at2"/>
<dbReference type="InterPro" id="IPR010930">
    <property type="entry name" value="Flg_bb/hook_C_dom"/>
</dbReference>
<dbReference type="PANTHER" id="PTHR30435:SF18">
    <property type="entry name" value="FLAGELLAR BASAL-BODY ROD PROTEIN FLGF"/>
    <property type="match status" value="1"/>
</dbReference>
<dbReference type="PANTHER" id="PTHR30435">
    <property type="entry name" value="FLAGELLAR PROTEIN"/>
    <property type="match status" value="1"/>
</dbReference>
<feature type="domain" description="Flagellar hook protein FlgE/F/G-like D1" evidence="9">
    <location>
        <begin position="81"/>
        <end position="144"/>
    </location>
</feature>
<feature type="domain" description="Flagellar basal-body/hook protein C-terminal" evidence="8">
    <location>
        <begin position="196"/>
        <end position="240"/>
    </location>
</feature>
<sequence>MDKMLFTAMSGASRVMMAQQVHANNLANVNTAGFRADIEQAESVAVKGNGFETRTLVAARAGGTDFSHGALQHTDNPFDMAIRGDGFFAVEAGDNDEAYTRTGNFHLDAEGTLLLGDRPVLGTGGPIVIPEYQQLDVGADGTISIVPSGSSLVQEVGQLKLVKPDLANLHKSEDGLFRVAGQGGLAEADENVTVASGYIETSNVNAVESMINNMSLSRNFEFQIKMMKTAEDLASAGNRIVRGS</sequence>
<dbReference type="AlphaFoldDB" id="A0A2T3JE75"/>
<dbReference type="NCBIfam" id="TIGR02490">
    <property type="entry name" value="flgF"/>
    <property type="match status" value="1"/>
</dbReference>
<comment type="similarity">
    <text evidence="2 6">Belongs to the flagella basal body rod proteins family.</text>
</comment>
<keyword evidence="10" id="KW-0282">Flagellum</keyword>
<comment type="subunit">
    <text evidence="4 6">The basal body constitutes a major portion of the flagellar organelle and consists of five rings (E,L,P,S, and M) mounted on a central rod. The rod consists of about 26 subunits of FlgG in the distal portion, and FlgB, FlgC and FlgF are thought to build up the proximal portion of the rod with about 6 subunits each.</text>
</comment>
<reference evidence="10 11" key="1">
    <citation type="submission" date="2018-01" db="EMBL/GenBank/DDBJ databases">
        <title>Whole genome sequencing of Histamine producing bacteria.</title>
        <authorList>
            <person name="Butler K."/>
        </authorList>
    </citation>
    <scope>NUCLEOTIDE SEQUENCE [LARGE SCALE GENOMIC DNA]</scope>
    <source>
        <strain evidence="10 11">JCM 12947</strain>
    </source>
</reference>
<evidence type="ECO:0000256" key="5">
    <source>
        <dbReference type="ARBA" id="ARBA00040228"/>
    </source>
</evidence>
<dbReference type="GO" id="GO:0071978">
    <property type="term" value="P:bacterial-type flagellum-dependent swarming motility"/>
    <property type="evidence" value="ECO:0007669"/>
    <property type="project" value="TreeGrafter"/>
</dbReference>